<keyword evidence="2" id="KW-1185">Reference proteome</keyword>
<accession>A0A540MSZ1</accession>
<reference evidence="1 2" key="1">
    <citation type="journal article" date="2019" name="G3 (Bethesda)">
        <title>Sequencing of a Wild Apple (Malus baccata) Genome Unravels the Differences Between Cultivated and Wild Apple Species Regarding Disease Resistance and Cold Tolerance.</title>
        <authorList>
            <person name="Chen X."/>
        </authorList>
    </citation>
    <scope>NUCLEOTIDE SEQUENCE [LARGE SCALE GENOMIC DNA]</scope>
    <source>
        <strain evidence="2">cv. Shandingzi</strain>
        <tissue evidence="1">Leaves</tissue>
    </source>
</reference>
<dbReference type="EMBL" id="VIEB01000187">
    <property type="protein sequence ID" value="TQE01909.1"/>
    <property type="molecule type" value="Genomic_DNA"/>
</dbReference>
<name>A0A540MSZ1_MALBA</name>
<gene>
    <name evidence="1" type="ORF">C1H46_012533</name>
</gene>
<dbReference type="Proteomes" id="UP000315295">
    <property type="component" value="Unassembled WGS sequence"/>
</dbReference>
<evidence type="ECO:0000313" key="1">
    <source>
        <dbReference type="EMBL" id="TQE01909.1"/>
    </source>
</evidence>
<sequence>MRGLPLVPLQLFLHFGKLYGRLVGAAAACGQKVVHSPRQFVLVLTSKQGYTTLLVLGNYQVHILFDVLVKDPTVVGRLADSHLLDYLNAQPDSIAKPISSLSRWLPPSPNQWLQVHIDRDFHAATGQGELVSYSVTKPVATLEVSDLALEEYLAVRDGVHLALDKNYPQIH</sequence>
<organism evidence="1 2">
    <name type="scientific">Malus baccata</name>
    <name type="common">Siberian crab apple</name>
    <name type="synonym">Pyrus baccata</name>
    <dbReference type="NCBI Taxonomy" id="106549"/>
    <lineage>
        <taxon>Eukaryota</taxon>
        <taxon>Viridiplantae</taxon>
        <taxon>Streptophyta</taxon>
        <taxon>Embryophyta</taxon>
        <taxon>Tracheophyta</taxon>
        <taxon>Spermatophyta</taxon>
        <taxon>Magnoliopsida</taxon>
        <taxon>eudicotyledons</taxon>
        <taxon>Gunneridae</taxon>
        <taxon>Pentapetalae</taxon>
        <taxon>rosids</taxon>
        <taxon>fabids</taxon>
        <taxon>Rosales</taxon>
        <taxon>Rosaceae</taxon>
        <taxon>Amygdaloideae</taxon>
        <taxon>Maleae</taxon>
        <taxon>Malus</taxon>
    </lineage>
</organism>
<dbReference type="AlphaFoldDB" id="A0A540MSZ1"/>
<proteinExistence type="predicted"/>
<evidence type="ECO:0000313" key="2">
    <source>
        <dbReference type="Proteomes" id="UP000315295"/>
    </source>
</evidence>
<protein>
    <submittedName>
        <fullName evidence="1">Uncharacterized protein</fullName>
    </submittedName>
</protein>
<comment type="caution">
    <text evidence="1">The sequence shown here is derived from an EMBL/GenBank/DDBJ whole genome shotgun (WGS) entry which is preliminary data.</text>
</comment>